<dbReference type="AlphaFoldDB" id="A0A4Q7DKN5"/>
<comment type="caution">
    <text evidence="8">The sequence shown here is derived from an EMBL/GenBank/DDBJ whole genome shotgun (WGS) entry which is preliminary data.</text>
</comment>
<dbReference type="HAMAP" id="MF_01057">
    <property type="entry name" value="tRNA_methyltr_TrmB"/>
    <property type="match status" value="1"/>
</dbReference>
<dbReference type="PANTHER" id="PTHR23417:SF14">
    <property type="entry name" value="PENTACOTRIPEPTIDE-REPEAT REGION OF PRORP DOMAIN-CONTAINING PROTEIN"/>
    <property type="match status" value="1"/>
</dbReference>
<dbReference type="Gene3D" id="3.40.50.150">
    <property type="entry name" value="Vaccinia Virus protein VP39"/>
    <property type="match status" value="1"/>
</dbReference>
<dbReference type="GO" id="GO:0008176">
    <property type="term" value="F:tRNA (guanine(46)-N7)-methyltransferase activity"/>
    <property type="evidence" value="ECO:0007669"/>
    <property type="project" value="UniProtKB-UniRule"/>
</dbReference>
<comment type="catalytic activity">
    <reaction evidence="1 7">
        <text>guanosine(46) in tRNA + S-adenosyl-L-methionine = N(7)-methylguanosine(46) in tRNA + S-adenosyl-L-homocysteine</text>
        <dbReference type="Rhea" id="RHEA:42708"/>
        <dbReference type="Rhea" id="RHEA-COMP:10188"/>
        <dbReference type="Rhea" id="RHEA-COMP:10189"/>
        <dbReference type="ChEBI" id="CHEBI:57856"/>
        <dbReference type="ChEBI" id="CHEBI:59789"/>
        <dbReference type="ChEBI" id="CHEBI:74269"/>
        <dbReference type="ChEBI" id="CHEBI:74480"/>
        <dbReference type="EC" id="2.1.1.33"/>
    </reaction>
</comment>
<evidence type="ECO:0000256" key="6">
    <source>
        <dbReference type="ARBA" id="ARBA00022694"/>
    </source>
</evidence>
<organism evidence="8 9">
    <name type="scientific">Candidatus Finniella inopinata</name>
    <dbReference type="NCBI Taxonomy" id="1696036"/>
    <lineage>
        <taxon>Bacteria</taxon>
        <taxon>Pseudomonadati</taxon>
        <taxon>Pseudomonadota</taxon>
        <taxon>Alphaproteobacteria</taxon>
        <taxon>Holosporales</taxon>
        <taxon>Candidatus Paracaedibacteraceae</taxon>
        <taxon>Candidatus Finniella</taxon>
    </lineage>
</organism>
<reference evidence="8 9" key="1">
    <citation type="submission" date="2018-10" db="EMBL/GenBank/DDBJ databases">
        <title>An updated phylogeny of the Alphaproteobacteria reveals that the parasitic Rickettsiales and Holosporales have independent origins.</title>
        <authorList>
            <person name="Munoz-Gomez S.A."/>
            <person name="Hess S."/>
            <person name="Burger G."/>
            <person name="Lang B.F."/>
            <person name="Susko E."/>
            <person name="Slamovits C.H."/>
            <person name="Roger A.J."/>
        </authorList>
    </citation>
    <scope>NUCLEOTIDE SEQUENCE [LARGE SCALE GENOMIC DNA]</scope>
    <source>
        <strain evidence="8">HOLO01</strain>
    </source>
</reference>
<feature type="binding site" evidence="7">
    <location>
        <position position="58"/>
    </location>
    <ligand>
        <name>S-adenosyl-L-methionine</name>
        <dbReference type="ChEBI" id="CHEBI:59789"/>
    </ligand>
</feature>
<sequence length="229" mass="26824">MSDRPSSTTFYKVYGRHQARPLKSHQRNLWQDSLPTFLFDHSLCHNLDFWHKKKVCLEIGFGSGEHLLGQALSHPDKLHIGCEPFINGVAAFLQQANEHDIQNILIFPADARLLLKDLPPQSLDEVVLLFADPWPKNRHHKRRFVQADQIKQIHHLLKPHGTWRIATDDAGYQSWILNHFSIPEVQALFHQKRPDIWERPDLTDWPLTRYEQKALEAGRKPLYLVYKKV</sequence>
<dbReference type="EMBL" id="SCFB01000002">
    <property type="protein sequence ID" value="RZI46948.1"/>
    <property type="molecule type" value="Genomic_DNA"/>
</dbReference>
<dbReference type="NCBIfam" id="TIGR00091">
    <property type="entry name" value="tRNA (guanosine(46)-N7)-methyltransferase TrmB"/>
    <property type="match status" value="1"/>
</dbReference>
<feature type="binding site" evidence="7">
    <location>
        <position position="136"/>
    </location>
    <ligand>
        <name>substrate</name>
    </ligand>
</feature>
<feature type="binding site" evidence="7">
    <location>
        <position position="110"/>
    </location>
    <ligand>
        <name>S-adenosyl-L-methionine</name>
        <dbReference type="ChEBI" id="CHEBI:59789"/>
    </ligand>
</feature>
<evidence type="ECO:0000313" key="9">
    <source>
        <dbReference type="Proteomes" id="UP000293550"/>
    </source>
</evidence>
<keyword evidence="4 7" id="KW-0808">Transferase</keyword>
<comment type="function">
    <text evidence="2 7">Catalyzes the formation of N(7)-methylguanine at position 46 (m7G46) in tRNA.</text>
</comment>
<dbReference type="CDD" id="cd02440">
    <property type="entry name" value="AdoMet_MTases"/>
    <property type="match status" value="1"/>
</dbReference>
<feature type="binding site" evidence="7">
    <location>
        <position position="132"/>
    </location>
    <ligand>
        <name>S-adenosyl-L-methionine</name>
        <dbReference type="ChEBI" id="CHEBI:59789"/>
    </ligand>
</feature>
<evidence type="ECO:0000256" key="7">
    <source>
        <dbReference type="HAMAP-Rule" id="MF_01057"/>
    </source>
</evidence>
<dbReference type="Pfam" id="PF02390">
    <property type="entry name" value="Methyltransf_4"/>
    <property type="match status" value="1"/>
</dbReference>
<accession>A0A4Q7DKN5</accession>
<comment type="pathway">
    <text evidence="7">tRNA modification; N(7)-methylguanine-tRNA biosynthesis.</text>
</comment>
<evidence type="ECO:0000256" key="1">
    <source>
        <dbReference type="ARBA" id="ARBA00000142"/>
    </source>
</evidence>
<proteinExistence type="inferred from homology"/>
<feature type="binding site" evidence="7">
    <location>
        <position position="83"/>
    </location>
    <ligand>
        <name>S-adenosyl-L-methionine</name>
        <dbReference type="ChEBI" id="CHEBI:59789"/>
    </ligand>
</feature>
<dbReference type="EC" id="2.1.1.33" evidence="7"/>
<dbReference type="InterPro" id="IPR003358">
    <property type="entry name" value="tRNA_(Gua-N-7)_MeTrfase_Trmb"/>
</dbReference>
<feature type="binding site" evidence="7">
    <location>
        <position position="168"/>
    </location>
    <ligand>
        <name>substrate</name>
    </ligand>
</feature>
<evidence type="ECO:0000256" key="3">
    <source>
        <dbReference type="ARBA" id="ARBA00022603"/>
    </source>
</evidence>
<evidence type="ECO:0000256" key="5">
    <source>
        <dbReference type="ARBA" id="ARBA00022691"/>
    </source>
</evidence>
<evidence type="ECO:0000256" key="4">
    <source>
        <dbReference type="ARBA" id="ARBA00022679"/>
    </source>
</evidence>
<dbReference type="RefSeq" id="WP_130153418.1">
    <property type="nucleotide sequence ID" value="NZ_SCFB01000002.1"/>
</dbReference>
<keyword evidence="6 7" id="KW-0819">tRNA processing</keyword>
<dbReference type="OrthoDB" id="9802090at2"/>
<keyword evidence="5 7" id="KW-0949">S-adenosyl-L-methionine</keyword>
<protein>
    <recommendedName>
        <fullName evidence="7">tRNA (guanine-N(7)-)-methyltransferase</fullName>
        <ecNumber evidence="7">2.1.1.33</ecNumber>
    </recommendedName>
    <alternativeName>
        <fullName evidence="7">tRNA (guanine(46)-N(7))-methyltransferase</fullName>
    </alternativeName>
    <alternativeName>
        <fullName evidence="7">tRNA(m7G46)-methyltransferase</fullName>
    </alternativeName>
</protein>
<comment type="similarity">
    <text evidence="7">Belongs to the class I-like SAM-binding methyltransferase superfamily. TrmB family.</text>
</comment>
<evidence type="ECO:0000313" key="8">
    <source>
        <dbReference type="EMBL" id="RZI46948.1"/>
    </source>
</evidence>
<comment type="caution">
    <text evidence="7">Lacks conserved residue(s) required for the propagation of feature annotation.</text>
</comment>
<dbReference type="GO" id="GO:0043527">
    <property type="term" value="C:tRNA methyltransferase complex"/>
    <property type="evidence" value="ECO:0007669"/>
    <property type="project" value="TreeGrafter"/>
</dbReference>
<dbReference type="UniPathway" id="UPA00989"/>
<keyword evidence="3 7" id="KW-0489">Methyltransferase</keyword>
<dbReference type="PROSITE" id="PS51625">
    <property type="entry name" value="SAM_MT_TRMB"/>
    <property type="match status" value="1"/>
</dbReference>
<dbReference type="Proteomes" id="UP000293550">
    <property type="component" value="Unassembled WGS sequence"/>
</dbReference>
<evidence type="ECO:0000256" key="2">
    <source>
        <dbReference type="ARBA" id="ARBA00003015"/>
    </source>
</evidence>
<keyword evidence="9" id="KW-1185">Reference proteome</keyword>
<dbReference type="InterPro" id="IPR029063">
    <property type="entry name" value="SAM-dependent_MTases_sf"/>
</dbReference>
<dbReference type="PANTHER" id="PTHR23417">
    <property type="entry name" value="3-DEOXY-D-MANNO-OCTULOSONIC-ACID TRANSFERASE/TRNA GUANINE-N 7 - -METHYLTRANSFERASE"/>
    <property type="match status" value="1"/>
</dbReference>
<feature type="binding site" evidence="7">
    <location>
        <begin position="208"/>
        <end position="211"/>
    </location>
    <ligand>
        <name>substrate</name>
    </ligand>
</feature>
<gene>
    <name evidence="7 8" type="primary">trmB</name>
    <name evidence="8" type="ORF">EQU50_01610</name>
</gene>
<name>A0A4Q7DKN5_9PROT</name>
<dbReference type="SUPFAM" id="SSF53335">
    <property type="entry name" value="S-adenosyl-L-methionine-dependent methyltransferases"/>
    <property type="match status" value="1"/>
</dbReference>
<dbReference type="InterPro" id="IPR055361">
    <property type="entry name" value="tRNA_methyltr_TrmB_bact"/>
</dbReference>